<organism evidence="10 11">
    <name type="scientific">Aspergillus keveii</name>
    <dbReference type="NCBI Taxonomy" id="714993"/>
    <lineage>
        <taxon>Eukaryota</taxon>
        <taxon>Fungi</taxon>
        <taxon>Dikarya</taxon>
        <taxon>Ascomycota</taxon>
        <taxon>Pezizomycotina</taxon>
        <taxon>Eurotiomycetes</taxon>
        <taxon>Eurotiomycetidae</taxon>
        <taxon>Eurotiales</taxon>
        <taxon>Aspergillaceae</taxon>
        <taxon>Aspergillus</taxon>
        <taxon>Aspergillus subgen. Nidulantes</taxon>
    </lineage>
</organism>
<evidence type="ECO:0000259" key="9">
    <source>
        <dbReference type="PROSITE" id="PS50158"/>
    </source>
</evidence>
<comment type="caution">
    <text evidence="10">The sequence shown here is derived from an EMBL/GenBank/DDBJ whole genome shotgun (WGS) entry which is preliminary data.</text>
</comment>
<proteinExistence type="predicted"/>
<feature type="compositionally biased region" description="Acidic residues" evidence="8">
    <location>
        <begin position="270"/>
        <end position="280"/>
    </location>
</feature>
<dbReference type="Gene3D" id="4.10.60.10">
    <property type="entry name" value="Zinc finger, CCHC-type"/>
    <property type="match status" value="1"/>
</dbReference>
<evidence type="ECO:0000256" key="1">
    <source>
        <dbReference type="ARBA" id="ARBA00004123"/>
    </source>
</evidence>
<reference evidence="10 11" key="1">
    <citation type="submission" date="2024-07" db="EMBL/GenBank/DDBJ databases">
        <title>Section-level genome sequencing and comparative genomics of Aspergillus sections Usti and Cavernicolus.</title>
        <authorList>
            <consortium name="Lawrence Berkeley National Laboratory"/>
            <person name="Nybo J.L."/>
            <person name="Vesth T.C."/>
            <person name="Theobald S."/>
            <person name="Frisvad J.C."/>
            <person name="Larsen T.O."/>
            <person name="Kjaerboelling I."/>
            <person name="Rothschild-Mancinelli K."/>
            <person name="Lyhne E.K."/>
            <person name="Kogle M.E."/>
            <person name="Barry K."/>
            <person name="Clum A."/>
            <person name="Na H."/>
            <person name="Ledsgaard L."/>
            <person name="Lin J."/>
            <person name="Lipzen A."/>
            <person name="Kuo A."/>
            <person name="Riley R."/>
            <person name="Mondo S."/>
            <person name="Labutti K."/>
            <person name="Haridas S."/>
            <person name="Pangalinan J."/>
            <person name="Salamov A.A."/>
            <person name="Simmons B.A."/>
            <person name="Magnuson J.K."/>
            <person name="Chen J."/>
            <person name="Drula E."/>
            <person name="Henrissat B."/>
            <person name="Wiebenga A."/>
            <person name="Lubbers R.J."/>
            <person name="Gomes A.C."/>
            <person name="Makela M.R."/>
            <person name="Stajich J."/>
            <person name="Grigoriev I.V."/>
            <person name="Mortensen U.H."/>
            <person name="De Vries R.P."/>
            <person name="Baker S.E."/>
            <person name="Andersen M.R."/>
        </authorList>
    </citation>
    <scope>NUCLEOTIDE SEQUENCE [LARGE SCALE GENOMIC DNA]</scope>
    <source>
        <strain evidence="10 11">CBS 209.92</strain>
    </source>
</reference>
<keyword evidence="2" id="KW-0479">Metal-binding</keyword>
<protein>
    <recommendedName>
        <fullName evidence="9">CCHC-type domain-containing protein</fullName>
    </recommendedName>
</protein>
<evidence type="ECO:0000256" key="3">
    <source>
        <dbReference type="ARBA" id="ARBA00022737"/>
    </source>
</evidence>
<dbReference type="PROSITE" id="PS50158">
    <property type="entry name" value="ZF_CCHC"/>
    <property type="match status" value="1"/>
</dbReference>
<accession>A0ABR4GF39</accession>
<dbReference type="InterPro" id="IPR001878">
    <property type="entry name" value="Znf_CCHC"/>
</dbReference>
<evidence type="ECO:0000313" key="10">
    <source>
        <dbReference type="EMBL" id="KAL2797666.1"/>
    </source>
</evidence>
<dbReference type="Proteomes" id="UP001610563">
    <property type="component" value="Unassembled WGS sequence"/>
</dbReference>
<dbReference type="InterPro" id="IPR051644">
    <property type="entry name" value="TRAMP_AT-DNA-binding"/>
</dbReference>
<keyword evidence="4 7" id="KW-0863">Zinc-finger</keyword>
<dbReference type="PANTHER" id="PTHR46543">
    <property type="entry name" value="ZINC FINGER CCHC DOMAIN-CONTAINING PROTEIN 7"/>
    <property type="match status" value="1"/>
</dbReference>
<evidence type="ECO:0000256" key="5">
    <source>
        <dbReference type="ARBA" id="ARBA00022833"/>
    </source>
</evidence>
<evidence type="ECO:0000256" key="6">
    <source>
        <dbReference type="ARBA" id="ARBA00023242"/>
    </source>
</evidence>
<feature type="compositionally biased region" description="Polar residues" evidence="8">
    <location>
        <begin position="178"/>
        <end position="188"/>
    </location>
</feature>
<keyword evidence="11" id="KW-1185">Reference proteome</keyword>
<feature type="region of interest" description="Disordered" evidence="8">
    <location>
        <begin position="545"/>
        <end position="597"/>
    </location>
</feature>
<gene>
    <name evidence="10" type="ORF">BJX66DRAFT_334674</name>
</gene>
<feature type="region of interest" description="Disordered" evidence="8">
    <location>
        <begin position="1"/>
        <end position="282"/>
    </location>
</feature>
<sequence>MSNAPSDDQDSRIASLGAQRTRSAANSSAHSSRHTSREPPSKRQRRSRKTSTDDVQDFVPRGASFSANSLEVDPVTSPVEGSTADTHSASDDSSSATESSSSGSSESESESDSDSDSDSASTNEKENTRPNADANMGSAPAPNWNKTGKSVIRTSLRSRQPQSARPSTEPASAVAASNKRSASISSGGETKREEGKGALAAEGESNTQALSPEEGEVDEDKEASASSKRIVSDDSDDSESLDSEADDSIMLNTIGSRGQDRDQNGVISISDDDDDDEDYDPVNAMILGASSRNKGQIQDDAISISDDDSADDYDPETLSINGDDYDPEALPVLHTPAKKDSTRSIQNGSRDGAKGDAFARFAQKYPAPPLILADLDREDLETQARTMFYDRDINDVNLQLPITCIECLREGHLAEVCPTKECAHCGAWNKHQSTLCPQWRRCQRCRERGHDQKQCPSALKSSANETPCDLCGSQEHTELDCGYLWQLPRPDTTAQPVLVSISCANCLSSHHLIGDCPTPTRPFTTSTTFTLRGIDAEIITNINSVVGPKRGGGPSVPSGRQHGMKIRGRADQARSPSPDSDDMMSRGGKKGPIGGNRIRDLLRRRQLGITETARTHIQGIIIPVSGRCPLVGTGDLEGEEEVGSRGRQGLRRVARGGRLLPAQVGAVVVGTDVDAVEVTEVEEIHLTGLCLAGENSVYLNIYLDYRCLE</sequence>
<evidence type="ECO:0000256" key="2">
    <source>
        <dbReference type="ARBA" id="ARBA00022723"/>
    </source>
</evidence>
<keyword evidence="6" id="KW-0539">Nucleus</keyword>
<feature type="compositionally biased region" description="Low complexity" evidence="8">
    <location>
        <begin position="82"/>
        <end position="106"/>
    </location>
</feature>
<feature type="compositionally biased region" description="Acidic residues" evidence="8">
    <location>
        <begin position="233"/>
        <end position="247"/>
    </location>
</feature>
<evidence type="ECO:0000256" key="4">
    <source>
        <dbReference type="ARBA" id="ARBA00022771"/>
    </source>
</evidence>
<evidence type="ECO:0000256" key="7">
    <source>
        <dbReference type="PROSITE-ProRule" id="PRU00047"/>
    </source>
</evidence>
<feature type="compositionally biased region" description="Polar residues" evidence="8">
    <location>
        <begin position="144"/>
        <end position="170"/>
    </location>
</feature>
<evidence type="ECO:0000313" key="11">
    <source>
        <dbReference type="Proteomes" id="UP001610563"/>
    </source>
</evidence>
<dbReference type="EMBL" id="JBFTWV010000017">
    <property type="protein sequence ID" value="KAL2797666.1"/>
    <property type="molecule type" value="Genomic_DNA"/>
</dbReference>
<dbReference type="SMART" id="SM00343">
    <property type="entry name" value="ZnF_C2HC"/>
    <property type="match status" value="5"/>
</dbReference>
<evidence type="ECO:0000256" key="8">
    <source>
        <dbReference type="SAM" id="MobiDB-lite"/>
    </source>
</evidence>
<comment type="subcellular location">
    <subcellularLocation>
        <location evidence="1">Nucleus</location>
    </subcellularLocation>
</comment>
<dbReference type="PANTHER" id="PTHR46543:SF1">
    <property type="entry name" value="ZINC FINGER CCHC DOMAIN-CONTAINING PROTEIN 7"/>
    <property type="match status" value="1"/>
</dbReference>
<keyword evidence="3" id="KW-0677">Repeat</keyword>
<feature type="domain" description="CCHC-type" evidence="9">
    <location>
        <begin position="440"/>
        <end position="457"/>
    </location>
</feature>
<feature type="compositionally biased region" description="Acidic residues" evidence="8">
    <location>
        <begin position="107"/>
        <end position="117"/>
    </location>
</feature>
<keyword evidence="5" id="KW-0862">Zinc</keyword>
<name>A0ABR4GF39_9EURO</name>
<feature type="compositionally biased region" description="Low complexity" evidence="8">
    <location>
        <begin position="20"/>
        <end position="30"/>
    </location>
</feature>